<dbReference type="GO" id="GO:0004312">
    <property type="term" value="F:fatty acid synthase activity"/>
    <property type="evidence" value="ECO:0007669"/>
    <property type="project" value="TreeGrafter"/>
</dbReference>
<dbReference type="InterPro" id="IPR041068">
    <property type="entry name" value="HTH_51"/>
</dbReference>
<dbReference type="PANTHER" id="PTHR43775:SF21">
    <property type="entry name" value="NON-REDUCING POLYKETIDE SYNTHASE AUSA-RELATED"/>
    <property type="match status" value="1"/>
</dbReference>
<dbReference type="GO" id="GO:0004315">
    <property type="term" value="F:3-oxoacyl-[acyl-carrier-protein] synthase activity"/>
    <property type="evidence" value="ECO:0007669"/>
    <property type="project" value="InterPro"/>
</dbReference>
<dbReference type="PROSITE" id="PS00606">
    <property type="entry name" value="KS3_1"/>
    <property type="match status" value="1"/>
</dbReference>
<evidence type="ECO:0000256" key="1">
    <source>
        <dbReference type="ARBA" id="ARBA00005179"/>
    </source>
</evidence>
<evidence type="ECO:0000256" key="2">
    <source>
        <dbReference type="ARBA" id="ARBA00022450"/>
    </source>
</evidence>
<dbReference type="Gene3D" id="1.10.1200.10">
    <property type="entry name" value="ACP-like"/>
    <property type="match status" value="1"/>
</dbReference>
<dbReference type="InterPro" id="IPR014043">
    <property type="entry name" value="Acyl_transferase_dom"/>
</dbReference>
<evidence type="ECO:0000259" key="10">
    <source>
        <dbReference type="PROSITE" id="PS52004"/>
    </source>
</evidence>
<dbReference type="SUPFAM" id="SSF53335">
    <property type="entry name" value="S-adenosyl-L-methionine-dependent methyltransferases"/>
    <property type="match status" value="1"/>
</dbReference>
<proteinExistence type="predicted"/>
<dbReference type="InterPro" id="IPR013217">
    <property type="entry name" value="Methyltransf_12"/>
</dbReference>
<dbReference type="InterPro" id="IPR013094">
    <property type="entry name" value="AB_hydrolase_3"/>
</dbReference>
<dbReference type="EMBL" id="ML976774">
    <property type="protein sequence ID" value="KAF1964890.1"/>
    <property type="molecule type" value="Genomic_DNA"/>
</dbReference>
<dbReference type="GO" id="GO:0016787">
    <property type="term" value="F:hydrolase activity"/>
    <property type="evidence" value="ECO:0007669"/>
    <property type="project" value="InterPro"/>
</dbReference>
<dbReference type="Pfam" id="PF18558">
    <property type="entry name" value="HTH_51"/>
    <property type="match status" value="1"/>
</dbReference>
<dbReference type="PROSITE" id="PS00012">
    <property type="entry name" value="PHOSPHOPANTETHEINE"/>
    <property type="match status" value="1"/>
</dbReference>
<dbReference type="Pfam" id="PF16197">
    <property type="entry name" value="KAsynt_C_assoc"/>
    <property type="match status" value="1"/>
</dbReference>
<dbReference type="PROSITE" id="PS50075">
    <property type="entry name" value="CARRIER"/>
    <property type="match status" value="1"/>
</dbReference>
<evidence type="ECO:0000256" key="4">
    <source>
        <dbReference type="ARBA" id="ARBA00022603"/>
    </source>
</evidence>
<dbReference type="SMART" id="SM00825">
    <property type="entry name" value="PKS_KS"/>
    <property type="match status" value="1"/>
</dbReference>
<dbReference type="Gene3D" id="3.30.70.3290">
    <property type="match status" value="1"/>
</dbReference>
<keyword evidence="6" id="KW-0511">Multifunctional enzyme</keyword>
<keyword evidence="13" id="KW-1185">Reference proteome</keyword>
<dbReference type="InterPro" id="IPR032821">
    <property type="entry name" value="PKS_assoc"/>
</dbReference>
<dbReference type="PROSITE" id="PS52004">
    <property type="entry name" value="KS3_2"/>
    <property type="match status" value="1"/>
</dbReference>
<dbReference type="InterPro" id="IPR018201">
    <property type="entry name" value="Ketoacyl_synth_AS"/>
</dbReference>
<dbReference type="InterPro" id="IPR009081">
    <property type="entry name" value="PP-bd_ACP"/>
</dbReference>
<dbReference type="InterPro" id="IPR049900">
    <property type="entry name" value="PKS_mFAS_DH"/>
</dbReference>
<dbReference type="InterPro" id="IPR016036">
    <property type="entry name" value="Malonyl_transacylase_ACP-bd"/>
</dbReference>
<dbReference type="InterPro" id="IPR014031">
    <property type="entry name" value="Ketoacyl_synth_C"/>
</dbReference>
<feature type="active site" description="Proton donor; for dehydratase activity" evidence="7">
    <location>
        <position position="1530"/>
    </location>
</feature>
<evidence type="ECO:0000256" key="6">
    <source>
        <dbReference type="ARBA" id="ARBA00023268"/>
    </source>
</evidence>
<evidence type="ECO:0000313" key="12">
    <source>
        <dbReference type="EMBL" id="KAF1964890.1"/>
    </source>
</evidence>
<feature type="region of interest" description="Disordered" evidence="8">
    <location>
        <begin position="1761"/>
        <end position="1794"/>
    </location>
</feature>
<dbReference type="Gene3D" id="3.40.50.150">
    <property type="entry name" value="Vaccinia Virus protein VP39"/>
    <property type="match status" value="1"/>
</dbReference>
<evidence type="ECO:0000256" key="8">
    <source>
        <dbReference type="SAM" id="MobiDB-lite"/>
    </source>
</evidence>
<accession>A0A6A5UKM5</accession>
<dbReference type="PROSITE" id="PS52019">
    <property type="entry name" value="PKS_MFAS_DH"/>
    <property type="match status" value="1"/>
</dbReference>
<dbReference type="CDD" id="cd02440">
    <property type="entry name" value="AdoMet_MTases"/>
    <property type="match status" value="1"/>
</dbReference>
<dbReference type="Pfam" id="PF02801">
    <property type="entry name" value="Ketoacyl-synt_C"/>
    <property type="match status" value="1"/>
</dbReference>
<evidence type="ECO:0000313" key="13">
    <source>
        <dbReference type="Proteomes" id="UP000800036"/>
    </source>
</evidence>
<dbReference type="InterPro" id="IPR016039">
    <property type="entry name" value="Thiolase-like"/>
</dbReference>
<keyword evidence="3" id="KW-0597">Phosphoprotein</keyword>
<dbReference type="InterPro" id="IPR014030">
    <property type="entry name" value="Ketoacyl_synth_N"/>
</dbReference>
<dbReference type="InterPro" id="IPR016035">
    <property type="entry name" value="Acyl_Trfase/lysoPLipase"/>
</dbReference>
<dbReference type="SUPFAM" id="SSF52151">
    <property type="entry name" value="FabD/lysophospholipase-like"/>
    <property type="match status" value="1"/>
</dbReference>
<dbReference type="InterPro" id="IPR029058">
    <property type="entry name" value="AB_hydrolase_fold"/>
</dbReference>
<feature type="domain" description="Carrier" evidence="9">
    <location>
        <begin position="1687"/>
        <end position="1764"/>
    </location>
</feature>
<dbReference type="SUPFAM" id="SSF53901">
    <property type="entry name" value="Thiolase-like"/>
    <property type="match status" value="1"/>
</dbReference>
<feature type="region of interest" description="C-terminal hotdog fold" evidence="7">
    <location>
        <begin position="1469"/>
        <end position="1622"/>
    </location>
</feature>
<dbReference type="GO" id="GO:0006633">
    <property type="term" value="P:fatty acid biosynthetic process"/>
    <property type="evidence" value="ECO:0007669"/>
    <property type="project" value="InterPro"/>
</dbReference>
<dbReference type="Gene3D" id="3.40.366.10">
    <property type="entry name" value="Malonyl-Coenzyme A Acyl Carrier Protein, domain 2"/>
    <property type="match status" value="2"/>
</dbReference>
<evidence type="ECO:0000256" key="3">
    <source>
        <dbReference type="ARBA" id="ARBA00022553"/>
    </source>
</evidence>
<dbReference type="CDD" id="cd00833">
    <property type="entry name" value="PKS"/>
    <property type="match status" value="1"/>
</dbReference>
<dbReference type="Gene3D" id="3.10.129.110">
    <property type="entry name" value="Polyketide synthase dehydratase"/>
    <property type="match status" value="1"/>
</dbReference>
<dbReference type="InterPro" id="IPR042104">
    <property type="entry name" value="PKS_dehydratase_sf"/>
</dbReference>
<dbReference type="Pfam" id="PF16073">
    <property type="entry name" value="SAT"/>
    <property type="match status" value="1"/>
</dbReference>
<gene>
    <name evidence="12" type="ORF">BU23DRAFT_604520</name>
</gene>
<dbReference type="GO" id="GO:0032259">
    <property type="term" value="P:methylation"/>
    <property type="evidence" value="ECO:0007669"/>
    <property type="project" value="UniProtKB-KW"/>
</dbReference>
<dbReference type="SUPFAM" id="SSF53474">
    <property type="entry name" value="alpha/beta-Hydrolases"/>
    <property type="match status" value="1"/>
</dbReference>
<feature type="active site" description="Proton acceptor; for dehydratase activity" evidence="7">
    <location>
        <position position="1341"/>
    </location>
</feature>
<dbReference type="SUPFAM" id="SSF55048">
    <property type="entry name" value="Probable ACP-binding domain of malonyl-CoA ACP transacylase"/>
    <property type="match status" value="1"/>
</dbReference>
<dbReference type="GO" id="GO:0008168">
    <property type="term" value="F:methyltransferase activity"/>
    <property type="evidence" value="ECO:0007669"/>
    <property type="project" value="UniProtKB-KW"/>
</dbReference>
<dbReference type="Gene3D" id="3.40.47.10">
    <property type="match status" value="1"/>
</dbReference>
<dbReference type="InterPro" id="IPR020841">
    <property type="entry name" value="PKS_Beta-ketoAc_synthase_dom"/>
</dbReference>
<keyword evidence="2" id="KW-0596">Phosphopantetheine</keyword>
<name>A0A6A5UKM5_9PLEO</name>
<dbReference type="SUPFAM" id="SSF47336">
    <property type="entry name" value="ACP-like"/>
    <property type="match status" value="1"/>
</dbReference>
<dbReference type="GO" id="GO:0044550">
    <property type="term" value="P:secondary metabolite biosynthetic process"/>
    <property type="evidence" value="ECO:0007669"/>
    <property type="project" value="TreeGrafter"/>
</dbReference>
<dbReference type="OrthoDB" id="429813at2759"/>
<dbReference type="Proteomes" id="UP000800036">
    <property type="component" value="Unassembled WGS sequence"/>
</dbReference>
<dbReference type="InterPro" id="IPR001227">
    <property type="entry name" value="Ac_transferase_dom_sf"/>
</dbReference>
<dbReference type="InterPro" id="IPR036736">
    <property type="entry name" value="ACP-like_sf"/>
</dbReference>
<dbReference type="Pfam" id="PF00109">
    <property type="entry name" value="ketoacyl-synt"/>
    <property type="match status" value="1"/>
</dbReference>
<evidence type="ECO:0000256" key="5">
    <source>
        <dbReference type="ARBA" id="ARBA00022679"/>
    </source>
</evidence>
<dbReference type="SMART" id="SM00827">
    <property type="entry name" value="PKS_AT"/>
    <property type="match status" value="1"/>
</dbReference>
<reference evidence="12" key="1">
    <citation type="journal article" date="2020" name="Stud. Mycol.">
        <title>101 Dothideomycetes genomes: a test case for predicting lifestyles and emergence of pathogens.</title>
        <authorList>
            <person name="Haridas S."/>
            <person name="Albert R."/>
            <person name="Binder M."/>
            <person name="Bloem J."/>
            <person name="Labutti K."/>
            <person name="Salamov A."/>
            <person name="Andreopoulos B."/>
            <person name="Baker S."/>
            <person name="Barry K."/>
            <person name="Bills G."/>
            <person name="Bluhm B."/>
            <person name="Cannon C."/>
            <person name="Castanera R."/>
            <person name="Culley D."/>
            <person name="Daum C."/>
            <person name="Ezra D."/>
            <person name="Gonzalez J."/>
            <person name="Henrissat B."/>
            <person name="Kuo A."/>
            <person name="Liang C."/>
            <person name="Lipzen A."/>
            <person name="Lutzoni F."/>
            <person name="Magnuson J."/>
            <person name="Mondo S."/>
            <person name="Nolan M."/>
            <person name="Ohm R."/>
            <person name="Pangilinan J."/>
            <person name="Park H.-J."/>
            <person name="Ramirez L."/>
            <person name="Alfaro M."/>
            <person name="Sun H."/>
            <person name="Tritt A."/>
            <person name="Yoshinaga Y."/>
            <person name="Zwiers L.-H."/>
            <person name="Turgeon B."/>
            <person name="Goodwin S."/>
            <person name="Spatafora J."/>
            <person name="Crous P."/>
            <person name="Grigoriev I."/>
        </authorList>
    </citation>
    <scope>NUCLEOTIDE SEQUENCE</scope>
    <source>
        <strain evidence="12">CBS 107.79</strain>
    </source>
</reference>
<dbReference type="Pfam" id="PF00550">
    <property type="entry name" value="PP-binding"/>
    <property type="match status" value="1"/>
</dbReference>
<evidence type="ECO:0000256" key="7">
    <source>
        <dbReference type="PROSITE-ProRule" id="PRU01363"/>
    </source>
</evidence>
<feature type="compositionally biased region" description="Polar residues" evidence="8">
    <location>
        <begin position="1665"/>
        <end position="1679"/>
    </location>
</feature>
<dbReference type="Pfam" id="PF07859">
    <property type="entry name" value="Abhydrolase_3"/>
    <property type="match status" value="1"/>
</dbReference>
<evidence type="ECO:0000259" key="11">
    <source>
        <dbReference type="PROSITE" id="PS52019"/>
    </source>
</evidence>
<sequence>MPSTTSKRRPQHTLLLFGPQTPRHSSSRLSELWNTINSEPKLAFLGEIVKELPSLWENTVLSSCPDLRRLTHASEQIQQLVRFFETGAMDTFTTERPCELLLVPLTVVSQIVEYISLDREGNVQGFCVGFLAAAVVASSSSTSDLERYAATAIRLALCIGALIDIDEREQLGNRSLTWSARWTSGTEEKHFRETLASFPEARNSCAYISCITDVDRVTFTISENDFTTFARQLADGGLAAQSVGVSGRYHNAAPGRAELVHQLKSMCKRNELFQFAPIDQLTSPIRSTSSGQVITEGLLHEAALDCILTNVCQWHETVQLAVHACEGQLRNIIPIGYIPGTIPRSLKLAAAIPEPLTLNGAPPVIDKASSVTQHPTLNDATNVMTSSFQPTPEEPLSPRLNASRMPIAVIGMACRYAQASSLEQFWSLINSGKNACTPVPENRFKHEDLWRKPKGLFYGNFVEDVDAFDHRFFNMSAREAASMDPQQRLLLQVSYEAMESAGYPSGTESPQRRVGCYVGAGYVEYEDNVASEHATAYSATGTIRAFISGRVSHYFGWTGPSVVFDTACSSSAVAIHHACKALETNDCSVAIAGGVSIITSPTFYQNLAAASFLSPTGASKAFDADANGYCRGEGAGMLVLKPLDKAIADGDRIIGTILGSAINQNSSCSPITVPDSNSQSDLYLQALAGGGLSPSDVTYVEAHGTGTPVGDPIECASIRTAFGSPERAQEVVIGSVKDVIGHTESASGVAGIIKTLLMMQHGTIPKQPNFKRLNPKISALGPEKLAIADQPRPWNDFRRRTALVNNYGAAGSNAAIVVQEYATREPQEHLSGSPSEKGSLEYPVFISAKTPESLQAYAGALRSFIDRNVSVTLADITYNLARKQNRAFEFSSSWTTTSLTALCRELDDLATGVRTILQRNGDKKKAAAGATPVVLCFGGQTGRNIYLSREIYQGSALLRVHLDRCDDACKGLGLPSLFPRIFDPAPVDDLVALHAMLFSVQYASAKAWMQSGIQVTALVGHSFGQLTALCVGGSMHLPDALRLVTGRARLIEKLWGHDHGVMLAVEGDADALSSLAARLQESRRDDVDVACYNGLRNIVYAGEAPAIDDLEKLCRSSPGLKTVKLANSHAYHSRLADPILKAYKSIAECINFQPSSIHVETCSPGQSWANVDAAKVVQHTREAVHFGEAVQRIANEHPSCIWLEAGSASPIAGMIRRALPPLRSSSGDVLLSVDLGKGNPWTSLSKASSGLWTAGLTADYWAFHGAQAHRYRLLDLPPYQFIKNRHWMHFQPYGPQQEGAKAPELSSGPPELLRRVSGGTTESTFIIDPSHEVYELSVLGHAVAGQSLCPAGLYFELAIRAATTLNEIGSEEDVVVPHIKDLHIASPLGLKPDSSLFVALTRSKDHNDHPNWAFSFYTSPDAAAPMSKRTIHASGSVTLRPSQTLTSRFQSFSRLVGRKRYKQVASSSGTEQLSGTILYKVFGRVVNYRSYYKGVQNAIASSGEVVGDVAMPKSEEVDRLAGMSEPLAIDNFLQLAGIHANCLQADIGDDDVSVCNAIGEMLWSEAFFSSRETRSWSVYSNMELEGKSTATNDIFVLDKTSGAVILAFLDAKFHQVSLTSLRRVLSKLNKDKSNSSPAKATHTAAVDNVFPDVVKSQRPQDFPIDTSSNGGQASPSSTAPVEPISTPATSNVALGIRKMLGDIFGMSAEKLKLDADLADLGVDSLMITEISSEIKTLFDVNLSVDDLQELTDVQSLILKVGGPSSASNSPAPPSRSIATTSDERPLTNGAGLTNGVTTQDDVIEEYDGGVAPLGSEWYASNGNMFDTVVQESGFGDFRKNVYPLQSELVVAYTVEALSNLGCDLRQLRTGQSLPKPTYLPKHQKLMDQMYRILAEAGLVSNVVSGPSAIRTSAPVPTASSQELHDVIVPKFPQYAAEHQLLRTTGARLADCLTGKVEALSLMFGTAESRRLMGEVYTNGPMFKAATAYLSKLLMDVCRRFRGNRKIRILELGAGTGGTTNFLAQQLEKSGTGGKVQYTFSDISGSLVAAARKRFGGYSFVDYATINIEKDPAAQYLSKYDVIISTNCIHATASLVRSCTNIKHMLRPDGMLYLVEHTQNLYWFDLVWGLVEGWWLFDDGRTHALASETRWKEDLYTSGFHWVNWSNGPSQESQILRVIAASPSAQASRPSPAIVGSSQHQRPLLDTQETVVFKHVDSLPLNADIYYPSMAQMTNTPRPVALMIHGGGHVMLSRKDVRPKQTQILLDNGFLPVSVDYRLCPETTLLEGPMTDVRDALDWARKTLPHLYRKRSDVRIDGDRVVAVGWSTGGTLALSLGWTAPSAGLQAPEAILVFYCPTDYEDSCWTRENKPFGDATIDTEAYDLYEGVFDSPVTAYSPPAASRAAGGWMAKSDPRSRIVLHMNWYGQTLHVLINGLKGKKARRNGPLQLPQPTTAQIQAISPLAQIRKGMYQTPTYIVHPTDDDLIPWQQAQRTADELRNRGVRSEVRIVKNAIHLFDLYPRYDANEEATSAVADGLNTLPPEIHFNIFSYAGAFDATLLLNHPLFASSETCHQLHSTIEEYTRILLKKHTNIPLPTNSTRAATITCDRKQMPKMTLFQAAHKPHRISKLDLLTPNALHLSLPPLRVGRSDSNIMIATADVLARKAHIEKLLGPEVDAADLTRRARNHDGIYKYMASEFELLEGHKISVVPRSPEWWIVLSHAPLRESHYYLVKLLQEQLESEGSKIVFPELPRWALEQLFGSRCARSGGACSALGGRRPRRDLRE</sequence>
<comment type="pathway">
    <text evidence="1">Secondary metabolite biosynthesis.</text>
</comment>
<feature type="region of interest" description="Disordered" evidence="8">
    <location>
        <begin position="1660"/>
        <end position="1686"/>
    </location>
</feature>
<dbReference type="InterPro" id="IPR032088">
    <property type="entry name" value="SAT"/>
</dbReference>
<evidence type="ECO:0000259" key="9">
    <source>
        <dbReference type="PROSITE" id="PS50075"/>
    </source>
</evidence>
<feature type="region of interest" description="N-terminal hotdog fold" evidence="7">
    <location>
        <begin position="1309"/>
        <end position="1444"/>
    </location>
</feature>
<keyword evidence="5" id="KW-0808">Transferase</keyword>
<feature type="domain" description="PKS/mFAS DH" evidence="11">
    <location>
        <begin position="1309"/>
        <end position="1622"/>
    </location>
</feature>
<dbReference type="InterPro" id="IPR029063">
    <property type="entry name" value="SAM-dependent_MTases_sf"/>
</dbReference>
<dbReference type="Pfam" id="PF00698">
    <property type="entry name" value="Acyl_transf_1"/>
    <property type="match status" value="1"/>
</dbReference>
<dbReference type="Gene3D" id="3.40.50.1820">
    <property type="entry name" value="alpha/beta hydrolase"/>
    <property type="match status" value="1"/>
</dbReference>
<dbReference type="InterPro" id="IPR050091">
    <property type="entry name" value="PKS_NRPS_Biosynth_Enz"/>
</dbReference>
<protein>
    <submittedName>
        <fullName evidence="12">Uncharacterized protein</fullName>
    </submittedName>
</protein>
<dbReference type="Pfam" id="PF08242">
    <property type="entry name" value="Methyltransf_12"/>
    <property type="match status" value="1"/>
</dbReference>
<dbReference type="PANTHER" id="PTHR43775">
    <property type="entry name" value="FATTY ACID SYNTHASE"/>
    <property type="match status" value="1"/>
</dbReference>
<dbReference type="InterPro" id="IPR006162">
    <property type="entry name" value="Ppantetheine_attach_site"/>
</dbReference>
<feature type="domain" description="Ketosynthase family 3 (KS3)" evidence="10">
    <location>
        <begin position="404"/>
        <end position="820"/>
    </location>
</feature>
<keyword evidence="4" id="KW-0489">Methyltransferase</keyword>
<organism evidence="12 13">
    <name type="scientific">Bimuria novae-zelandiae CBS 107.79</name>
    <dbReference type="NCBI Taxonomy" id="1447943"/>
    <lineage>
        <taxon>Eukaryota</taxon>
        <taxon>Fungi</taxon>
        <taxon>Dikarya</taxon>
        <taxon>Ascomycota</taxon>
        <taxon>Pezizomycotina</taxon>
        <taxon>Dothideomycetes</taxon>
        <taxon>Pleosporomycetidae</taxon>
        <taxon>Pleosporales</taxon>
        <taxon>Massarineae</taxon>
        <taxon>Didymosphaeriaceae</taxon>
        <taxon>Bimuria</taxon>
    </lineage>
</organism>